<evidence type="ECO:0000313" key="2">
    <source>
        <dbReference type="EMBL" id="PYI17644.1"/>
    </source>
</evidence>
<reference evidence="2 3" key="1">
    <citation type="submission" date="2018-02" db="EMBL/GenBank/DDBJ databases">
        <title>The genomes of Aspergillus section Nigri reveals drivers in fungal speciation.</title>
        <authorList>
            <consortium name="DOE Joint Genome Institute"/>
            <person name="Vesth T.C."/>
            <person name="Nybo J."/>
            <person name="Theobald S."/>
            <person name="Brandl J."/>
            <person name="Frisvad J.C."/>
            <person name="Nielsen K.F."/>
            <person name="Lyhne E.K."/>
            <person name="Kogle M.E."/>
            <person name="Kuo A."/>
            <person name="Riley R."/>
            <person name="Clum A."/>
            <person name="Nolan M."/>
            <person name="Lipzen A."/>
            <person name="Salamov A."/>
            <person name="Henrissat B."/>
            <person name="Wiebenga A."/>
            <person name="De vries R.P."/>
            <person name="Grigoriev I.V."/>
            <person name="Mortensen U.H."/>
            <person name="Andersen M.R."/>
            <person name="Baker S.E."/>
        </authorList>
    </citation>
    <scope>NUCLEOTIDE SEQUENCE [LARGE SCALE GENOMIC DNA]</scope>
    <source>
        <strain evidence="2 3">CBS 115571</strain>
    </source>
</reference>
<dbReference type="AlphaFoldDB" id="A0A2V5H7J4"/>
<feature type="region of interest" description="Disordered" evidence="1">
    <location>
        <begin position="122"/>
        <end position="178"/>
    </location>
</feature>
<feature type="compositionally biased region" description="Polar residues" evidence="1">
    <location>
        <begin position="134"/>
        <end position="146"/>
    </location>
</feature>
<accession>A0A2V5H7J4</accession>
<evidence type="ECO:0000256" key="1">
    <source>
        <dbReference type="SAM" id="MobiDB-lite"/>
    </source>
</evidence>
<dbReference type="STRING" id="1450538.A0A2V5H7J4"/>
<dbReference type="Proteomes" id="UP000249829">
    <property type="component" value="Unassembled WGS sequence"/>
</dbReference>
<name>A0A2V5H7J4_ASPV1</name>
<dbReference type="EMBL" id="KZ825154">
    <property type="protein sequence ID" value="PYI17644.1"/>
    <property type="molecule type" value="Genomic_DNA"/>
</dbReference>
<keyword evidence="3" id="KW-1185">Reference proteome</keyword>
<feature type="region of interest" description="Disordered" evidence="1">
    <location>
        <begin position="73"/>
        <end position="97"/>
    </location>
</feature>
<proteinExistence type="predicted"/>
<gene>
    <name evidence="2" type="ORF">BO99DRAFT_434360</name>
</gene>
<sequence length="178" mass="19665">MDAIRSVVQQRGFSSLDEQPSSAAGYMRCSLCEVEFQISLEDCGKDGKAVIITKWLDLGAVMDLEDPKWKKKATFDPSGPRGGLDLTMASSGESYDHHPSSEYILYAYAEKASRDLSIARGQGLTREKNKKTCRPTNTTLRTEQSPPNTPPTLMPLALLSEQPYNHHPPSKNIPDTAH</sequence>
<evidence type="ECO:0000313" key="3">
    <source>
        <dbReference type="Proteomes" id="UP000249829"/>
    </source>
</evidence>
<protein>
    <submittedName>
        <fullName evidence="2">Uncharacterized protein</fullName>
    </submittedName>
</protein>
<organism evidence="2 3">
    <name type="scientific">Aspergillus violaceofuscus (strain CBS 115571)</name>
    <dbReference type="NCBI Taxonomy" id="1450538"/>
    <lineage>
        <taxon>Eukaryota</taxon>
        <taxon>Fungi</taxon>
        <taxon>Dikarya</taxon>
        <taxon>Ascomycota</taxon>
        <taxon>Pezizomycotina</taxon>
        <taxon>Eurotiomycetes</taxon>
        <taxon>Eurotiomycetidae</taxon>
        <taxon>Eurotiales</taxon>
        <taxon>Aspergillaceae</taxon>
        <taxon>Aspergillus</taxon>
    </lineage>
</organism>